<feature type="domain" description="Ig-like" evidence="5">
    <location>
        <begin position="319"/>
        <end position="402"/>
    </location>
</feature>
<feature type="domain" description="Fibronectin type-III" evidence="6">
    <location>
        <begin position="810"/>
        <end position="908"/>
    </location>
</feature>
<evidence type="ECO:0000313" key="14">
    <source>
        <dbReference type="RefSeq" id="XP_065673524.1"/>
    </source>
</evidence>
<keyword evidence="7" id="KW-1185">Reference proteome</keyword>
<dbReference type="SMART" id="SM00060">
    <property type="entry name" value="FN3"/>
    <property type="match status" value="5"/>
</dbReference>
<name>A0ABM4DGG1_HYDVU</name>
<dbReference type="PROSITE" id="PS50853">
    <property type="entry name" value="FN3"/>
    <property type="match status" value="5"/>
</dbReference>
<feature type="domain" description="Fibronectin type-III" evidence="6">
    <location>
        <begin position="1007"/>
        <end position="1100"/>
    </location>
</feature>
<keyword evidence="4" id="KW-0732">Signal</keyword>
<reference evidence="8 9" key="1">
    <citation type="submission" date="2025-05" db="UniProtKB">
        <authorList>
            <consortium name="RefSeq"/>
        </authorList>
    </citation>
    <scope>IDENTIFICATION</scope>
</reference>
<evidence type="ECO:0000256" key="2">
    <source>
        <dbReference type="ARBA" id="ARBA00023157"/>
    </source>
</evidence>
<dbReference type="PROSITE" id="PS50835">
    <property type="entry name" value="IG_LIKE"/>
    <property type="match status" value="6"/>
</dbReference>
<feature type="chain" id="PRO_5045026037" evidence="4">
    <location>
        <begin position="24"/>
        <end position="1134"/>
    </location>
</feature>
<evidence type="ECO:0000313" key="13">
    <source>
        <dbReference type="RefSeq" id="XP_065673523.1"/>
    </source>
</evidence>
<evidence type="ECO:0000256" key="1">
    <source>
        <dbReference type="ARBA" id="ARBA00022737"/>
    </source>
</evidence>
<organism evidence="7 13">
    <name type="scientific">Hydra vulgaris</name>
    <name type="common">Hydra</name>
    <name type="synonym">Hydra attenuata</name>
    <dbReference type="NCBI Taxonomy" id="6087"/>
    <lineage>
        <taxon>Eukaryota</taxon>
        <taxon>Metazoa</taxon>
        <taxon>Cnidaria</taxon>
        <taxon>Hydrozoa</taxon>
        <taxon>Hydroidolina</taxon>
        <taxon>Anthoathecata</taxon>
        <taxon>Aplanulata</taxon>
        <taxon>Hydridae</taxon>
        <taxon>Hydra</taxon>
    </lineage>
</organism>
<dbReference type="SUPFAM" id="SSF49265">
    <property type="entry name" value="Fibronectin type III"/>
    <property type="match status" value="3"/>
</dbReference>
<dbReference type="RefSeq" id="XP_065673517.1">
    <property type="nucleotide sequence ID" value="XM_065817445.1"/>
</dbReference>
<sequence>MTWILKCYLIVLSTLTRIPPIFLESNDPYLGFIQEPENGLVETLNYKLTCKAFGDQLLIYSWYKDDIVINNKNNRTLVLEDGSLTIFNALRSKDQGKYRCLVSNRYGGLLSKSAFVTFPYLNEFSAEDSNSRVTAGDKKVLFCNAPDSYPDRNIYWAKRHSSGNYFPLQLDMNSYYSVSEAGDLYFSYTTKEDYGIYYCSVENNKLRRVLKRTVDLKVSQKETQDIVPPEVWVFNDQTAMKNSNFMMECIAFGRPVPTMQFRRVDTNAILKGSYQVGNRLRYEFGSFDVQHRGEYSCEVSNDLGQTNSKTAFLELEASPEMITPDENKFSAQDTTISFRCEATGVPAVTYSWYLNGQLLEPSDGVSTKGTLTITVKSSKSSGFYQCIASNRHGEAMMTIRFSVLETPAAFGPLSTSPAETTHAVVGGFAQIFCIPTGAPKPTITWKKINDTTEILKTSDKYTILPTGTLKINNIKLSDSGIYECTAKNRLGSATRSGVLEVTDGIAITEPLAVSDAVIVGDTILLKCVTSCVQDIEVIFTWYRSQHKLNSNTPRTNIVREKTSSTLTISNSTSKDAGYYTCKAQWANKSVERKIFIIVTGPPGKPLYVSATELSGTFVQIFWSKGRDNGSPIVKMHLQVRTMFEPEKWFTVKVSNKTDKERDSEIVELSPWVDYKIRVIAENMYGLGEPSAETIKWIKTPIDKPTKFPLNVVGKGTAPNELKITFQPLEEIDQNAPGISYVVYYKEVHSSYEMIKENVPKGQTFIKIILSSQDTFYKLYEFQLQARNSVGDGPLSPLQTAYTGERTPLVFPTNFKVEITKDCTARAYWDEVPKDRLSLRGRFLGYKFFYWENPLQKNARNEQYLTTHSNSASVKLLPNTEYYFEVLAYNSAGDGPSSSPFGPLKTPESVPSIPANFKIQEASIDYAIFSWNEPLLPNGKIRHYIFWYFHLPNGTFQEEIVYIDELIKRVEIPYSYKTYQFEIAAVTGAGVGESAKITFDFSKLPKIKPNAPAITMTGKSAVVLTWAPVTEIKITGYKVFYWEEGSSEKKEAALNESTDDVVTTIHGLNSGTLYFFQVAVENMYGVGPRSDIVSTLTTGPRVKSGKQDKISSAALVRPSVLLLILPFIVALLVPR</sequence>
<dbReference type="RefSeq" id="XP_065673518.1">
    <property type="nucleotide sequence ID" value="XM_065817446.1"/>
</dbReference>
<dbReference type="SUPFAM" id="SSF48726">
    <property type="entry name" value="Immunoglobulin"/>
    <property type="match status" value="6"/>
</dbReference>
<dbReference type="RefSeq" id="XP_065673523.1">
    <property type="nucleotide sequence ID" value="XM_065817451.1"/>
</dbReference>
<dbReference type="InterPro" id="IPR003961">
    <property type="entry name" value="FN3_dom"/>
</dbReference>
<feature type="domain" description="Ig-like" evidence="5">
    <location>
        <begin position="412"/>
        <end position="502"/>
    </location>
</feature>
<evidence type="ECO:0000313" key="7">
    <source>
        <dbReference type="Proteomes" id="UP001652625"/>
    </source>
</evidence>
<dbReference type="GeneID" id="101237539"/>
<keyword evidence="3" id="KW-0812">Transmembrane</keyword>
<evidence type="ECO:0000256" key="4">
    <source>
        <dbReference type="SAM" id="SignalP"/>
    </source>
</evidence>
<feature type="domain" description="Fibronectin type-III" evidence="6">
    <location>
        <begin position="601"/>
        <end position="702"/>
    </location>
</feature>
<dbReference type="RefSeq" id="XP_065673524.1">
    <property type="nucleotide sequence ID" value="XM_065817452.1"/>
</dbReference>
<dbReference type="Gene3D" id="2.60.40.10">
    <property type="entry name" value="Immunoglobulins"/>
    <property type="match status" value="11"/>
</dbReference>
<evidence type="ECO:0000313" key="11">
    <source>
        <dbReference type="RefSeq" id="XP_065673520.1"/>
    </source>
</evidence>
<evidence type="ECO:0000313" key="9">
    <source>
        <dbReference type="RefSeq" id="XP_065673518.1"/>
    </source>
</evidence>
<accession>A0ABM4DGG1</accession>
<dbReference type="PANTHER" id="PTHR44170">
    <property type="entry name" value="PROTEIN SIDEKICK"/>
    <property type="match status" value="1"/>
</dbReference>
<dbReference type="InterPro" id="IPR036179">
    <property type="entry name" value="Ig-like_dom_sf"/>
</dbReference>
<protein>
    <submittedName>
        <fullName evidence="8 9">Contactin-4 isoform X2</fullName>
    </submittedName>
</protein>
<proteinExistence type="predicted"/>
<evidence type="ECO:0000313" key="12">
    <source>
        <dbReference type="RefSeq" id="XP_065673521.1"/>
    </source>
</evidence>
<dbReference type="InterPro" id="IPR013783">
    <property type="entry name" value="Ig-like_fold"/>
</dbReference>
<dbReference type="InterPro" id="IPR036116">
    <property type="entry name" value="FN3_sf"/>
</dbReference>
<evidence type="ECO:0000259" key="5">
    <source>
        <dbReference type="PROSITE" id="PS50835"/>
    </source>
</evidence>
<keyword evidence="3" id="KW-0472">Membrane</keyword>
<dbReference type="SMART" id="SM00408">
    <property type="entry name" value="IGc2"/>
    <property type="match status" value="6"/>
</dbReference>
<keyword evidence="1" id="KW-0677">Repeat</keyword>
<dbReference type="RefSeq" id="XP_065673520.1">
    <property type="nucleotide sequence ID" value="XM_065817448.1"/>
</dbReference>
<dbReference type="Proteomes" id="UP001652625">
    <property type="component" value="Chromosome 14"/>
</dbReference>
<dbReference type="Pfam" id="PF13927">
    <property type="entry name" value="Ig_3"/>
    <property type="match status" value="4"/>
</dbReference>
<dbReference type="Pfam" id="PF07679">
    <property type="entry name" value="I-set"/>
    <property type="match status" value="1"/>
</dbReference>
<dbReference type="Pfam" id="PF00041">
    <property type="entry name" value="fn3"/>
    <property type="match status" value="3"/>
</dbReference>
<dbReference type="CDD" id="cd00063">
    <property type="entry name" value="FN3"/>
    <property type="match status" value="5"/>
</dbReference>
<feature type="domain" description="Ig-like" evidence="5">
    <location>
        <begin position="510"/>
        <end position="591"/>
    </location>
</feature>
<feature type="domain" description="Fibronectin type-III" evidence="6">
    <location>
        <begin position="707"/>
        <end position="805"/>
    </location>
</feature>
<dbReference type="InterPro" id="IPR003599">
    <property type="entry name" value="Ig_sub"/>
</dbReference>
<evidence type="ECO:0000313" key="8">
    <source>
        <dbReference type="RefSeq" id="XP_065673517.1"/>
    </source>
</evidence>
<evidence type="ECO:0000313" key="10">
    <source>
        <dbReference type="RefSeq" id="XP_065673519.1"/>
    </source>
</evidence>
<gene>
    <name evidence="8 9 10 11 12 13 14" type="primary">LOC101237539</name>
</gene>
<feature type="domain" description="Ig-like" evidence="5">
    <location>
        <begin position="19"/>
        <end position="117"/>
    </location>
</feature>
<feature type="domain" description="Ig-like" evidence="5">
    <location>
        <begin position="229"/>
        <end position="314"/>
    </location>
</feature>
<feature type="domain" description="Fibronectin type-III" evidence="6">
    <location>
        <begin position="912"/>
        <end position="1005"/>
    </location>
</feature>
<dbReference type="RefSeq" id="XP_065673519.1">
    <property type="nucleotide sequence ID" value="XM_065817447.1"/>
</dbReference>
<evidence type="ECO:0000259" key="6">
    <source>
        <dbReference type="PROSITE" id="PS50853"/>
    </source>
</evidence>
<dbReference type="SMART" id="SM00409">
    <property type="entry name" value="IG"/>
    <property type="match status" value="6"/>
</dbReference>
<dbReference type="RefSeq" id="XP_065673521.1">
    <property type="nucleotide sequence ID" value="XM_065817449.1"/>
</dbReference>
<keyword evidence="3" id="KW-1133">Transmembrane helix</keyword>
<feature type="transmembrane region" description="Helical" evidence="3">
    <location>
        <begin position="1113"/>
        <end position="1132"/>
    </location>
</feature>
<dbReference type="InterPro" id="IPR013098">
    <property type="entry name" value="Ig_I-set"/>
</dbReference>
<evidence type="ECO:0000256" key="3">
    <source>
        <dbReference type="SAM" id="Phobius"/>
    </source>
</evidence>
<dbReference type="PANTHER" id="PTHR44170:SF6">
    <property type="entry name" value="CONTACTIN"/>
    <property type="match status" value="1"/>
</dbReference>
<feature type="signal peptide" evidence="4">
    <location>
        <begin position="1"/>
        <end position="23"/>
    </location>
</feature>
<dbReference type="InterPro" id="IPR007110">
    <property type="entry name" value="Ig-like_dom"/>
</dbReference>
<feature type="domain" description="Ig-like" evidence="5">
    <location>
        <begin position="119"/>
        <end position="215"/>
    </location>
</feature>
<keyword evidence="2" id="KW-1015">Disulfide bond</keyword>
<dbReference type="InterPro" id="IPR003598">
    <property type="entry name" value="Ig_sub2"/>
</dbReference>